<sequence>MMSKRRLLPRRFFADQGGNIAIWFALALLPLVFAVGVAVDYSRAATLRTKLQRATDATIVAIAPLAAEKSKSELLSIAQTYFDAMMEPDLVKMGGTTARIDDIWISNARTEMKLYTSAAYPPVVMNIGRLNKEPIPISAYARTVISNDTFEIALVMDNSGSMGDVVGGRTKLAATKDAAKKLVDIMYASPAVAERTKMSVVPFTLSVNVGKDYYNKKNPSASAPWLDLDARSSIHWENIKLDTKAGAWNPKSRFALFEELAYEWAGCVETRPGEHGVKDTPASSNDGNSYFVPQFAPDEPGCQDSKNHTVNKTTVCKQQSFSGFSNSYLDDNGGACTGPEPTDAAEAQRRVCKYRINKDTSKRSTSSSRGPNWNCDARPLTRLTGSSQTIRSAIDQMSAGGNTNLFEGFMWGWRTISPNTPFGDGRPYGTENNRKIIILMTDGDNVWNSASNTLNRSVYSPFGYYTNNRLANNVTSSSKATTVMDSKTLEACNNAKAKGIIVYTVAFSTRDAPISKAGLNLLTNCASIDPADSSHRLAYIAETPAEIIAVFEEIARNIGALRIAE</sequence>
<dbReference type="Pfam" id="PF13400">
    <property type="entry name" value="Tad"/>
    <property type="match status" value="1"/>
</dbReference>
<organism evidence="2 3">
    <name type="scientific">Chelatococcus composti</name>
    <dbReference type="NCBI Taxonomy" id="1743235"/>
    <lineage>
        <taxon>Bacteria</taxon>
        <taxon>Pseudomonadati</taxon>
        <taxon>Pseudomonadota</taxon>
        <taxon>Alphaproteobacteria</taxon>
        <taxon>Hyphomicrobiales</taxon>
        <taxon>Chelatococcaceae</taxon>
        <taxon>Chelatococcus</taxon>
    </lineage>
</organism>
<protein>
    <submittedName>
        <fullName evidence="2">Flp pilus assembly protein TadG</fullName>
    </submittedName>
</protein>
<dbReference type="InterPro" id="IPR036465">
    <property type="entry name" value="vWFA_dom_sf"/>
</dbReference>
<proteinExistence type="predicted"/>
<dbReference type="RefSeq" id="WP_183334132.1">
    <property type="nucleotide sequence ID" value="NZ_BMHX01000003.1"/>
</dbReference>
<keyword evidence="3" id="KW-1185">Reference proteome</keyword>
<evidence type="ECO:0000313" key="2">
    <source>
        <dbReference type="EMBL" id="MBB6168059.1"/>
    </source>
</evidence>
<dbReference type="SUPFAM" id="SSF53300">
    <property type="entry name" value="vWA-like"/>
    <property type="match status" value="1"/>
</dbReference>
<comment type="caution">
    <text evidence="2">The sequence shown here is derived from an EMBL/GenBank/DDBJ whole genome shotgun (WGS) entry which is preliminary data.</text>
</comment>
<feature type="domain" description="Putative Flp pilus-assembly TadG-like N-terminal" evidence="1">
    <location>
        <begin position="18"/>
        <end position="61"/>
    </location>
</feature>
<evidence type="ECO:0000259" key="1">
    <source>
        <dbReference type="Pfam" id="PF13400"/>
    </source>
</evidence>
<dbReference type="AlphaFoldDB" id="A0A841KFN4"/>
<evidence type="ECO:0000313" key="3">
    <source>
        <dbReference type="Proteomes" id="UP000588017"/>
    </source>
</evidence>
<accession>A0A841KFN4</accession>
<name>A0A841KFN4_9HYPH</name>
<dbReference type="EMBL" id="JACHEH010000003">
    <property type="protein sequence ID" value="MBB6168059.1"/>
    <property type="molecule type" value="Genomic_DNA"/>
</dbReference>
<dbReference type="Gene3D" id="3.40.50.410">
    <property type="entry name" value="von Willebrand factor, type A domain"/>
    <property type="match status" value="1"/>
</dbReference>
<reference evidence="2 3" key="1">
    <citation type="submission" date="2020-08" db="EMBL/GenBank/DDBJ databases">
        <title>Genomic Encyclopedia of Type Strains, Phase IV (KMG-IV): sequencing the most valuable type-strain genomes for metagenomic binning, comparative biology and taxonomic classification.</title>
        <authorList>
            <person name="Goeker M."/>
        </authorList>
    </citation>
    <scope>NUCLEOTIDE SEQUENCE [LARGE SCALE GENOMIC DNA]</scope>
    <source>
        <strain evidence="2 3">DSM 101465</strain>
    </source>
</reference>
<dbReference type="Proteomes" id="UP000588017">
    <property type="component" value="Unassembled WGS sequence"/>
</dbReference>
<dbReference type="InterPro" id="IPR028087">
    <property type="entry name" value="Tad_N"/>
</dbReference>
<gene>
    <name evidence="2" type="ORF">HNQ73_001682</name>
</gene>